<protein>
    <submittedName>
        <fullName evidence="1">Uncharacterized protein</fullName>
    </submittedName>
</protein>
<comment type="caution">
    <text evidence="1">The sequence shown here is derived from an EMBL/GenBank/DDBJ whole genome shotgun (WGS) entry which is preliminary data.</text>
</comment>
<accession>A0A164JLC6</accession>
<dbReference type="AlphaFoldDB" id="A0A164JLC6"/>
<gene>
    <name evidence="1" type="ORF">APZ42_000497</name>
</gene>
<sequence>MCYAQPDEYNSGDMSYVFLKSRYIKYPESYCINKRLLRAEETHNKRGNTNKSVNEVYNEKSIMAHTCWL</sequence>
<evidence type="ECO:0000313" key="2">
    <source>
        <dbReference type="Proteomes" id="UP000076858"/>
    </source>
</evidence>
<keyword evidence="2" id="KW-1185">Reference proteome</keyword>
<evidence type="ECO:0000313" key="1">
    <source>
        <dbReference type="EMBL" id="KZS02457.1"/>
    </source>
</evidence>
<proteinExistence type="predicted"/>
<organism evidence="1 2">
    <name type="scientific">Daphnia magna</name>
    <dbReference type="NCBI Taxonomy" id="35525"/>
    <lineage>
        <taxon>Eukaryota</taxon>
        <taxon>Metazoa</taxon>
        <taxon>Ecdysozoa</taxon>
        <taxon>Arthropoda</taxon>
        <taxon>Crustacea</taxon>
        <taxon>Branchiopoda</taxon>
        <taxon>Diplostraca</taxon>
        <taxon>Cladocera</taxon>
        <taxon>Anomopoda</taxon>
        <taxon>Daphniidae</taxon>
        <taxon>Daphnia</taxon>
    </lineage>
</organism>
<name>A0A164JLC6_9CRUS</name>
<dbReference type="EMBL" id="LRGB01004335">
    <property type="protein sequence ID" value="KZS02457.1"/>
    <property type="molecule type" value="Genomic_DNA"/>
</dbReference>
<reference evidence="1 2" key="1">
    <citation type="submission" date="2016-03" db="EMBL/GenBank/DDBJ databases">
        <title>EvidentialGene: Evidence-directed Construction of Genes on Genomes.</title>
        <authorList>
            <person name="Gilbert D.G."/>
            <person name="Choi J.-H."/>
            <person name="Mockaitis K."/>
            <person name="Colbourne J."/>
            <person name="Pfrender M."/>
        </authorList>
    </citation>
    <scope>NUCLEOTIDE SEQUENCE [LARGE SCALE GENOMIC DNA]</scope>
    <source>
        <strain evidence="1 2">Xinb3</strain>
        <tissue evidence="1">Complete organism</tissue>
    </source>
</reference>
<dbReference type="Proteomes" id="UP000076858">
    <property type="component" value="Unassembled WGS sequence"/>
</dbReference>